<feature type="region of interest" description="Disordered" evidence="8">
    <location>
        <begin position="783"/>
        <end position="890"/>
    </location>
</feature>
<evidence type="ECO:0000256" key="9">
    <source>
        <dbReference type="SAM" id="Phobius"/>
    </source>
</evidence>
<dbReference type="InterPro" id="IPR013587">
    <property type="entry name" value="Nitrate/nitrite_sensing"/>
</dbReference>
<feature type="domain" description="Histidine kinase" evidence="10">
    <location>
        <begin position="515"/>
        <end position="621"/>
    </location>
</feature>
<dbReference type="EC" id="2.7.13.3" evidence="2"/>
<dbReference type="RefSeq" id="WP_203010104.1">
    <property type="nucleotide sequence ID" value="NZ_JADWYU010000083.1"/>
</dbReference>
<keyword evidence="7 9" id="KW-1133">Transmembrane helix</keyword>
<comment type="catalytic activity">
    <reaction evidence="1">
        <text>ATP + protein L-histidine = ADP + protein N-phospho-L-histidine.</text>
        <dbReference type="EC" id="2.7.13.3"/>
    </reaction>
</comment>
<feature type="region of interest" description="Disordered" evidence="8">
    <location>
        <begin position="698"/>
        <end position="771"/>
    </location>
</feature>
<evidence type="ECO:0000256" key="8">
    <source>
        <dbReference type="SAM" id="MobiDB-lite"/>
    </source>
</evidence>
<accession>A0A937RHA9</accession>
<comment type="caution">
    <text evidence="11">The sequence shown here is derived from an EMBL/GenBank/DDBJ whole genome shotgun (WGS) entry which is preliminary data.</text>
</comment>
<feature type="transmembrane region" description="Helical" evidence="9">
    <location>
        <begin position="307"/>
        <end position="329"/>
    </location>
</feature>
<keyword evidence="3" id="KW-0597">Phosphoprotein</keyword>
<dbReference type="PROSITE" id="PS50109">
    <property type="entry name" value="HIS_KIN"/>
    <property type="match status" value="1"/>
</dbReference>
<reference evidence="11" key="1">
    <citation type="submission" date="2020-12" db="EMBL/GenBank/DDBJ databases">
        <title>Genomic characterization of non-nitrogen-fixing Frankia strains.</title>
        <authorList>
            <person name="Carlos-Shanley C."/>
            <person name="Guerra T."/>
            <person name="Hahn D."/>
        </authorList>
    </citation>
    <scope>NUCLEOTIDE SEQUENCE</scope>
    <source>
        <strain evidence="11">CN6</strain>
    </source>
</reference>
<dbReference type="InterPro" id="IPR003594">
    <property type="entry name" value="HATPase_dom"/>
</dbReference>
<dbReference type="GO" id="GO:0000160">
    <property type="term" value="P:phosphorelay signal transduction system"/>
    <property type="evidence" value="ECO:0007669"/>
    <property type="project" value="TreeGrafter"/>
</dbReference>
<dbReference type="SUPFAM" id="SSF55874">
    <property type="entry name" value="ATPase domain of HSP90 chaperone/DNA topoisomerase II/histidine kinase"/>
    <property type="match status" value="1"/>
</dbReference>
<keyword evidence="6 11" id="KW-0418">Kinase</keyword>
<keyword evidence="4" id="KW-0808">Transferase</keyword>
<dbReference type="PANTHER" id="PTHR45436">
    <property type="entry name" value="SENSOR HISTIDINE KINASE YKOH"/>
    <property type="match status" value="1"/>
</dbReference>
<keyword evidence="5 9" id="KW-0812">Transmembrane</keyword>
<evidence type="ECO:0000313" key="12">
    <source>
        <dbReference type="Proteomes" id="UP000604475"/>
    </source>
</evidence>
<evidence type="ECO:0000256" key="1">
    <source>
        <dbReference type="ARBA" id="ARBA00000085"/>
    </source>
</evidence>
<gene>
    <name evidence="11" type="ORF">I7412_02275</name>
</gene>
<dbReference type="InterPro" id="IPR036890">
    <property type="entry name" value="HATPase_C_sf"/>
</dbReference>
<protein>
    <recommendedName>
        <fullName evidence="2">histidine kinase</fullName>
        <ecNumber evidence="2">2.7.13.3</ecNumber>
    </recommendedName>
</protein>
<keyword evidence="12" id="KW-1185">Reference proteome</keyword>
<dbReference type="Gene3D" id="6.10.340.10">
    <property type="match status" value="1"/>
</dbReference>
<evidence type="ECO:0000256" key="4">
    <source>
        <dbReference type="ARBA" id="ARBA00022679"/>
    </source>
</evidence>
<feature type="compositionally biased region" description="Basic and acidic residues" evidence="8">
    <location>
        <begin position="879"/>
        <end position="890"/>
    </location>
</feature>
<name>A0A937RHA9_9ACTN</name>
<dbReference type="GO" id="GO:0004673">
    <property type="term" value="F:protein histidine kinase activity"/>
    <property type="evidence" value="ECO:0007669"/>
    <property type="project" value="UniProtKB-EC"/>
</dbReference>
<dbReference type="AlphaFoldDB" id="A0A937RHA9"/>
<feature type="compositionally biased region" description="Low complexity" evidence="8">
    <location>
        <begin position="716"/>
        <end position="727"/>
    </location>
</feature>
<dbReference type="InterPro" id="IPR005467">
    <property type="entry name" value="His_kinase_dom"/>
</dbReference>
<dbReference type="GO" id="GO:0005886">
    <property type="term" value="C:plasma membrane"/>
    <property type="evidence" value="ECO:0007669"/>
    <property type="project" value="TreeGrafter"/>
</dbReference>
<dbReference type="EMBL" id="JAEACQ010000122">
    <property type="protein sequence ID" value="MBL7626021.1"/>
    <property type="molecule type" value="Genomic_DNA"/>
</dbReference>
<evidence type="ECO:0000256" key="5">
    <source>
        <dbReference type="ARBA" id="ARBA00022692"/>
    </source>
</evidence>
<proteinExistence type="predicted"/>
<evidence type="ECO:0000313" key="11">
    <source>
        <dbReference type="EMBL" id="MBL7626021.1"/>
    </source>
</evidence>
<dbReference type="SMART" id="SM00387">
    <property type="entry name" value="HATPase_c"/>
    <property type="match status" value="1"/>
</dbReference>
<dbReference type="Pfam" id="PF02518">
    <property type="entry name" value="HATPase_c"/>
    <property type="match status" value="1"/>
</dbReference>
<evidence type="ECO:0000256" key="3">
    <source>
        <dbReference type="ARBA" id="ARBA00022553"/>
    </source>
</evidence>
<feature type="compositionally biased region" description="Pro residues" evidence="8">
    <location>
        <begin position="745"/>
        <end position="763"/>
    </location>
</feature>
<dbReference type="Gene3D" id="3.30.565.10">
    <property type="entry name" value="Histidine kinase-like ATPase, C-terminal domain"/>
    <property type="match status" value="1"/>
</dbReference>
<evidence type="ECO:0000256" key="7">
    <source>
        <dbReference type="ARBA" id="ARBA00022989"/>
    </source>
</evidence>
<evidence type="ECO:0000256" key="2">
    <source>
        <dbReference type="ARBA" id="ARBA00012438"/>
    </source>
</evidence>
<keyword evidence="9" id="KW-0472">Membrane</keyword>
<dbReference type="Pfam" id="PF08376">
    <property type="entry name" value="NIT"/>
    <property type="match status" value="1"/>
</dbReference>
<evidence type="ECO:0000256" key="6">
    <source>
        <dbReference type="ARBA" id="ARBA00022777"/>
    </source>
</evidence>
<sequence length="890" mass="93592">MERWPVRYRLAAALVVPLLALAGLAALLVSQQVDAARAATRSQTAAQLTIKVNSVVRALAQERYATLSFIGSRYNALEAETAASRPVVDKAFAELQAVAAGLPDDPRLNDAVVAAEQQMTQTLPEIRKQVDERGLQPGGATDQFNGIVRSWLSVVAAQSGVGTSDREVVRTVAALTAISNVTEQTAQQYGSVSVLLILKQIIPENFGAIRSADGAEAAWFSQFQVAATDDQRALYDQVAGPTLGLVDELMNRALTQAQTGAPVDVTADQWAPAVRAKIDKLHAVEDRITEDLATTSSDLASAASTRAWLAGVLAVVVMALTVAVSVVIARRLARQLRALREDALEIAEQRLPAVTAAIQDRRAVEDDLGVGDGLQQADEIGDVAQALRDVYAAAVQSATEVAAQHSVSASMRNLARRSQTLIHRQLKLITDLERDQQDPDMLERLFRLDHLATRMRREVEGQIALSGGRPSRVFRAPVKVIDTMRAAAAEVESYTRVETSTSVEDRLVGPVVGDVIHLLAELIENACQMSPDNTPVSVTASRVGTGVAVEVEDRGIGISAPTMAELNARLADPPPFNPQAEGDKLGLWVVANLAARHGITVQLARNPYGGVTAIALLPSEVLADIEIAGPVGVVGGDDPIRAALARISPVDRLDMVGAGYDEPSAPAVAPLSLVTDNGLSVRQPGALTGDVESVRASFFSRPSGQWSTSDERDSGSGRTRPGPSGPTEAGQPVFDAMAADWAFDPTPPPAPPPTIPMPAPAPAAPAASASPPVPAFPPAAPISASPPVPASPPALPVPPAPPARSMPVPPAPPARSMPAEPPLGHLPNRRRGENLSAELRGGRRAPAPGGAGSGPDPEKARRLVTSFRAGFQQGLPSANDHERISDATHW</sequence>
<organism evidence="11 12">
    <name type="scientific">Frankia nepalensis</name>
    <dbReference type="NCBI Taxonomy" id="1836974"/>
    <lineage>
        <taxon>Bacteria</taxon>
        <taxon>Bacillati</taxon>
        <taxon>Actinomycetota</taxon>
        <taxon>Actinomycetes</taxon>
        <taxon>Frankiales</taxon>
        <taxon>Frankiaceae</taxon>
        <taxon>Frankia</taxon>
    </lineage>
</organism>
<dbReference type="Proteomes" id="UP000604475">
    <property type="component" value="Unassembled WGS sequence"/>
</dbReference>
<feature type="compositionally biased region" description="Pro residues" evidence="8">
    <location>
        <begin position="783"/>
        <end position="821"/>
    </location>
</feature>
<dbReference type="InterPro" id="IPR050428">
    <property type="entry name" value="TCS_sensor_his_kinase"/>
</dbReference>
<dbReference type="PANTHER" id="PTHR45436:SF5">
    <property type="entry name" value="SENSOR HISTIDINE KINASE TRCS"/>
    <property type="match status" value="1"/>
</dbReference>
<evidence type="ECO:0000259" key="10">
    <source>
        <dbReference type="PROSITE" id="PS50109"/>
    </source>
</evidence>